<evidence type="ECO:0000256" key="2">
    <source>
        <dbReference type="ARBA" id="ARBA00022692"/>
    </source>
</evidence>
<evidence type="ECO:0000313" key="6">
    <source>
        <dbReference type="EMBL" id="MFK2856733.1"/>
    </source>
</evidence>
<keyword evidence="4 5" id="KW-0472">Membrane</keyword>
<reference evidence="6 7" key="1">
    <citation type="submission" date="2020-10" db="EMBL/GenBank/DDBJ databases">
        <title>Phylogeny of dyella-like bacteria.</title>
        <authorList>
            <person name="Fu J."/>
        </authorList>
    </citation>
    <scope>NUCLEOTIDE SEQUENCE [LARGE SCALE GENOMIC DNA]</scope>
    <source>
        <strain evidence="6 7">DHG40</strain>
    </source>
</reference>
<evidence type="ECO:0000256" key="4">
    <source>
        <dbReference type="ARBA" id="ARBA00023136"/>
    </source>
</evidence>
<dbReference type="Proteomes" id="UP001620409">
    <property type="component" value="Unassembled WGS sequence"/>
</dbReference>
<organism evidence="6 7">
    <name type="scientific">Dyella humi</name>
    <dbReference type="NCBI Taxonomy" id="1770547"/>
    <lineage>
        <taxon>Bacteria</taxon>
        <taxon>Pseudomonadati</taxon>
        <taxon>Pseudomonadota</taxon>
        <taxon>Gammaproteobacteria</taxon>
        <taxon>Lysobacterales</taxon>
        <taxon>Rhodanobacteraceae</taxon>
        <taxon>Dyella</taxon>
    </lineage>
</organism>
<keyword evidence="2 5" id="KW-0812">Transmembrane</keyword>
<feature type="transmembrane region" description="Helical" evidence="5">
    <location>
        <begin position="131"/>
        <end position="159"/>
    </location>
</feature>
<comment type="caution">
    <text evidence="6">The sequence shown here is derived from an EMBL/GenBank/DDBJ whole genome shotgun (WGS) entry which is preliminary data.</text>
</comment>
<sequence length="192" mass="22424">MTTVLSPWFSGVWMLWLAYWGISALRVKPAVRVESRSSRWGRHVLLIILAVLLLRRYPWLNGSFLNERFVPDQAWIVWLGFTLTVIGLAFTCWARVVLGRNWSAIVQLKQDHELIVRGPYSFVRHPIYTGLLLAFFGTALAIGEWHTLVATALVAIAFWRKLRLEERWLCELFGDQYRNYMQHVKALVPWVL</sequence>
<dbReference type="Pfam" id="PF04191">
    <property type="entry name" value="PEMT"/>
    <property type="match status" value="1"/>
</dbReference>
<evidence type="ECO:0000313" key="7">
    <source>
        <dbReference type="Proteomes" id="UP001620409"/>
    </source>
</evidence>
<keyword evidence="7" id="KW-1185">Reference proteome</keyword>
<dbReference type="PANTHER" id="PTHR43847:SF1">
    <property type="entry name" value="BLL3993 PROTEIN"/>
    <property type="match status" value="1"/>
</dbReference>
<gene>
    <name evidence="6" type="ORF">ISP18_19165</name>
</gene>
<dbReference type="InterPro" id="IPR007318">
    <property type="entry name" value="Phopholipid_MeTrfase"/>
</dbReference>
<dbReference type="Gene3D" id="1.20.120.1630">
    <property type="match status" value="1"/>
</dbReference>
<dbReference type="PANTHER" id="PTHR43847">
    <property type="entry name" value="BLL3993 PROTEIN"/>
    <property type="match status" value="1"/>
</dbReference>
<keyword evidence="3 5" id="KW-1133">Transmembrane helix</keyword>
<feature type="transmembrane region" description="Helical" evidence="5">
    <location>
        <begin position="39"/>
        <end position="55"/>
    </location>
</feature>
<name>A0ABW8INC0_9GAMM</name>
<accession>A0ABW8INC0</accession>
<evidence type="ECO:0000256" key="1">
    <source>
        <dbReference type="ARBA" id="ARBA00004127"/>
    </source>
</evidence>
<feature type="transmembrane region" description="Helical" evidence="5">
    <location>
        <begin position="75"/>
        <end position="98"/>
    </location>
</feature>
<comment type="subcellular location">
    <subcellularLocation>
        <location evidence="1">Endomembrane system</location>
        <topology evidence="1">Multi-pass membrane protein</topology>
    </subcellularLocation>
</comment>
<dbReference type="EMBL" id="JADIKI010000023">
    <property type="protein sequence ID" value="MFK2856733.1"/>
    <property type="molecule type" value="Genomic_DNA"/>
</dbReference>
<evidence type="ECO:0000256" key="3">
    <source>
        <dbReference type="ARBA" id="ARBA00022989"/>
    </source>
</evidence>
<dbReference type="InterPro" id="IPR052527">
    <property type="entry name" value="Metal_cation-efflux_comp"/>
</dbReference>
<proteinExistence type="predicted"/>
<protein>
    <submittedName>
        <fullName evidence="6">Isoprenylcysteine carboxylmethyltransferase family protein</fullName>
    </submittedName>
</protein>
<evidence type="ECO:0000256" key="5">
    <source>
        <dbReference type="SAM" id="Phobius"/>
    </source>
</evidence>
<feature type="transmembrane region" description="Helical" evidence="5">
    <location>
        <begin position="6"/>
        <end position="27"/>
    </location>
</feature>